<feature type="domain" description="TonB-dependent receptor plug" evidence="13">
    <location>
        <begin position="141"/>
        <end position="219"/>
    </location>
</feature>
<name>A0A0H4P665_9BACT</name>
<dbReference type="AlphaFoldDB" id="A0A0H4P665"/>
<evidence type="ECO:0000256" key="1">
    <source>
        <dbReference type="ARBA" id="ARBA00004571"/>
    </source>
</evidence>
<accession>A0A0H4P665</accession>
<gene>
    <name evidence="14" type="ORF">CA2015_0115</name>
</gene>
<dbReference type="PANTHER" id="PTHR30069">
    <property type="entry name" value="TONB-DEPENDENT OUTER MEMBRANE RECEPTOR"/>
    <property type="match status" value="1"/>
</dbReference>
<feature type="domain" description="TonB-dependent receptor-like beta-barrel" evidence="12">
    <location>
        <begin position="315"/>
        <end position="762"/>
    </location>
</feature>
<dbReference type="InterPro" id="IPR036942">
    <property type="entry name" value="Beta-barrel_TonB_sf"/>
</dbReference>
<dbReference type="KEGG" id="camu:CA2015_0115"/>
<evidence type="ECO:0000256" key="11">
    <source>
        <dbReference type="SAM" id="SignalP"/>
    </source>
</evidence>
<keyword evidence="8 14" id="KW-0675">Receptor</keyword>
<dbReference type="Pfam" id="PF00593">
    <property type="entry name" value="TonB_dep_Rec_b-barrel"/>
    <property type="match status" value="1"/>
</dbReference>
<dbReference type="STRING" id="320787.CA2015_0115"/>
<keyword evidence="6 10" id="KW-0798">TonB box</keyword>
<dbReference type="Pfam" id="PF07715">
    <property type="entry name" value="Plug"/>
    <property type="match status" value="1"/>
</dbReference>
<reference evidence="14 15" key="1">
    <citation type="submission" date="2015-07" db="EMBL/GenBank/DDBJ databases">
        <authorList>
            <person name="Kim K.M."/>
        </authorList>
    </citation>
    <scope>NUCLEOTIDE SEQUENCE [LARGE SCALE GENOMIC DNA]</scope>
    <source>
        <strain evidence="14 15">KCTC 12363</strain>
    </source>
</reference>
<evidence type="ECO:0000259" key="12">
    <source>
        <dbReference type="Pfam" id="PF00593"/>
    </source>
</evidence>
<evidence type="ECO:0000256" key="5">
    <source>
        <dbReference type="ARBA" id="ARBA00022729"/>
    </source>
</evidence>
<dbReference type="GO" id="GO:0044718">
    <property type="term" value="P:siderophore transmembrane transport"/>
    <property type="evidence" value="ECO:0007669"/>
    <property type="project" value="TreeGrafter"/>
</dbReference>
<evidence type="ECO:0000313" key="15">
    <source>
        <dbReference type="Proteomes" id="UP000036520"/>
    </source>
</evidence>
<evidence type="ECO:0000256" key="2">
    <source>
        <dbReference type="ARBA" id="ARBA00022448"/>
    </source>
</evidence>
<dbReference type="GO" id="GO:0015344">
    <property type="term" value="F:siderophore uptake transmembrane transporter activity"/>
    <property type="evidence" value="ECO:0007669"/>
    <property type="project" value="TreeGrafter"/>
</dbReference>
<evidence type="ECO:0000259" key="13">
    <source>
        <dbReference type="Pfam" id="PF07715"/>
    </source>
</evidence>
<proteinExistence type="inferred from homology"/>
<dbReference type="Pfam" id="PF13715">
    <property type="entry name" value="CarbopepD_reg_2"/>
    <property type="match status" value="1"/>
</dbReference>
<keyword evidence="3" id="KW-1134">Transmembrane beta strand</keyword>
<dbReference type="InterPro" id="IPR037066">
    <property type="entry name" value="Plug_dom_sf"/>
</dbReference>
<dbReference type="InterPro" id="IPR008969">
    <property type="entry name" value="CarboxyPept-like_regulatory"/>
</dbReference>
<evidence type="ECO:0000256" key="7">
    <source>
        <dbReference type="ARBA" id="ARBA00023136"/>
    </source>
</evidence>
<dbReference type="SUPFAM" id="SSF56935">
    <property type="entry name" value="Porins"/>
    <property type="match status" value="1"/>
</dbReference>
<evidence type="ECO:0000256" key="10">
    <source>
        <dbReference type="RuleBase" id="RU003357"/>
    </source>
</evidence>
<evidence type="ECO:0000256" key="9">
    <source>
        <dbReference type="ARBA" id="ARBA00023237"/>
    </source>
</evidence>
<dbReference type="GO" id="GO:0009279">
    <property type="term" value="C:cell outer membrane"/>
    <property type="evidence" value="ECO:0007669"/>
    <property type="project" value="UniProtKB-SubCell"/>
</dbReference>
<dbReference type="OrthoDB" id="9803050at2"/>
<dbReference type="SUPFAM" id="SSF49464">
    <property type="entry name" value="Carboxypeptidase regulatory domain-like"/>
    <property type="match status" value="1"/>
</dbReference>
<feature type="chain" id="PRO_5005208425" evidence="11">
    <location>
        <begin position="22"/>
        <end position="798"/>
    </location>
</feature>
<dbReference type="InterPro" id="IPR012910">
    <property type="entry name" value="Plug_dom"/>
</dbReference>
<dbReference type="PANTHER" id="PTHR30069:SF29">
    <property type="entry name" value="HEMOGLOBIN AND HEMOGLOBIN-HAPTOGLOBIN-BINDING PROTEIN 1-RELATED"/>
    <property type="match status" value="1"/>
</dbReference>
<dbReference type="InterPro" id="IPR000531">
    <property type="entry name" value="Beta-barrel_TonB"/>
</dbReference>
<evidence type="ECO:0000256" key="3">
    <source>
        <dbReference type="ARBA" id="ARBA00022452"/>
    </source>
</evidence>
<keyword evidence="9" id="KW-0998">Cell outer membrane</keyword>
<keyword evidence="7 10" id="KW-0472">Membrane</keyword>
<keyword evidence="5 11" id="KW-0732">Signal</keyword>
<comment type="similarity">
    <text evidence="10">Belongs to the TonB-dependent receptor family.</text>
</comment>
<dbReference type="RefSeq" id="WP_084011569.1">
    <property type="nucleotide sequence ID" value="NZ_CP012040.1"/>
</dbReference>
<dbReference type="EMBL" id="CP012040">
    <property type="protein sequence ID" value="AKP49599.1"/>
    <property type="molecule type" value="Genomic_DNA"/>
</dbReference>
<dbReference type="Gene3D" id="2.40.170.20">
    <property type="entry name" value="TonB-dependent receptor, beta-barrel domain"/>
    <property type="match status" value="1"/>
</dbReference>
<sequence>MSVFKTAITGFLCLMSISLLAQTTTLKGKVKDAESGEVLIGATIYDTESETGTFTNDFGYFQLSPKKDSSGVLRISFVGYKILNFGYSPADTNKMLSLELIPLHLNEVVVQAERLVAIKSGSEITINHPSELSLPTLKPEIDILDIIKNQPGVQQTLEGSTGFSVRGGNPDQNLVVMDGIPVYNGGHFGGFVSIFDPFAISKLTFYKGGFPAKFGGRASSVLDVHLKQGDMNAYHGEFVIGPLFSKFSLEGPIKKGKSSFLVSFRKSNVDLVLGSLYLINKPEERYGLKFHDLTVKLNHQFSDKSNLYFSFYQGRDRIWEKLDRDYFSGDQPANFSFNRTNSWGNLFANLRWGKVIGNKLHLNTSVALSSYNYDYSQEDHSTREESTDMRNINNYGVAVKDYLFKSELEYYLKKNVQVDVGGQLIFHEFMPVDTYRYQLDQSGFGATERQENVNLNAFEAFGYAQASIHNKKRNLHFRPGLRFGVYAIDDNNFFSLQPRIMLTYQVREDIGMELDYSKSFQPVHSLNSSGTSLEPDIWIPATRKLAPVESHTVSFSVTKNHKNWSASGGLFYRRLENLIEVNRNNGLSIATTEWEESILGGGEGSAYGLEIGGDRRFERLLVSANYTFSRSFRKFDLINNGEKFPFIFDRPHSFNLEGNYKISSRSSLSLIGTIQSGQPFTLTNKSNFLITNAYFSNVAGADIANNYDLNTPFPVFFQETLVTENINALRMPIYHRIDLAYSNKKRWKNGFLREWNVSVYNVMNRKNPYFIYLNANSNGFEQFTLMPILPSLSCKLKF</sequence>
<dbReference type="InterPro" id="IPR039426">
    <property type="entry name" value="TonB-dep_rcpt-like"/>
</dbReference>
<evidence type="ECO:0000256" key="4">
    <source>
        <dbReference type="ARBA" id="ARBA00022692"/>
    </source>
</evidence>
<dbReference type="Gene3D" id="2.170.130.10">
    <property type="entry name" value="TonB-dependent receptor, plug domain"/>
    <property type="match status" value="1"/>
</dbReference>
<evidence type="ECO:0000313" key="14">
    <source>
        <dbReference type="EMBL" id="AKP49599.1"/>
    </source>
</evidence>
<dbReference type="Proteomes" id="UP000036520">
    <property type="component" value="Chromosome"/>
</dbReference>
<evidence type="ECO:0000256" key="6">
    <source>
        <dbReference type="ARBA" id="ARBA00023077"/>
    </source>
</evidence>
<keyword evidence="4" id="KW-0812">Transmembrane</keyword>
<evidence type="ECO:0000256" key="8">
    <source>
        <dbReference type="ARBA" id="ARBA00023170"/>
    </source>
</evidence>
<protein>
    <submittedName>
        <fullName evidence="14">TonB-dependent receptor plug</fullName>
    </submittedName>
</protein>
<organism evidence="14 15">
    <name type="scientific">Cyclobacterium amurskyense</name>
    <dbReference type="NCBI Taxonomy" id="320787"/>
    <lineage>
        <taxon>Bacteria</taxon>
        <taxon>Pseudomonadati</taxon>
        <taxon>Bacteroidota</taxon>
        <taxon>Cytophagia</taxon>
        <taxon>Cytophagales</taxon>
        <taxon>Cyclobacteriaceae</taxon>
        <taxon>Cyclobacterium</taxon>
    </lineage>
</organism>
<feature type="signal peptide" evidence="11">
    <location>
        <begin position="1"/>
        <end position="21"/>
    </location>
</feature>
<comment type="subcellular location">
    <subcellularLocation>
        <location evidence="1">Cell outer membrane</location>
        <topology evidence="1">Multi-pass membrane protein</topology>
    </subcellularLocation>
</comment>
<keyword evidence="2" id="KW-0813">Transport</keyword>
<keyword evidence="15" id="KW-1185">Reference proteome</keyword>